<dbReference type="Proteomes" id="UP000199045">
    <property type="component" value="Unassembled WGS sequence"/>
</dbReference>
<dbReference type="InterPro" id="IPR048551">
    <property type="entry name" value="DACNV"/>
</dbReference>
<sequence length="383" mass="41965">MDLTLDSTYQAAVKVADQIETHFSKHLAIAAVSGEEDLATVPQAKFIEKMLDVAFWASLRREEGNPTRISLAFLNPCQAGKPLKFAQKLPFDVRVLTKLAPGVERAGVHVGIWYEGDHLYIWGTTLKLPNFCFVLDVSEPGLLVVKHRRSVGLGKFANVAVLKGDQVKIVDESCGLLPDSPDILTSLLGLTSSAVWNDPVNVLIQIAVSMRAHKRGGILLLVPSDSDKWKESIVHPLTYPVSPAFTGVADLLHQDGSKVTEIYWQNAMRREVDNITGLTAVDGATLINDRHELLTFGAKITRAAWSSRGVDRVVMIEPVIGGTPELMHPSAIGGTRHLSAAQFVHDQRDALALVASQDGYFTVFSWSEQVQLVQAHRIDTLLL</sequence>
<accession>A0A1G7NGP4</accession>
<organism evidence="2 3">
    <name type="scientific">Chitinophaga filiformis</name>
    <name type="common">Myxococcus filiformis</name>
    <name type="synonym">Flexibacter filiformis</name>
    <dbReference type="NCBI Taxonomy" id="104663"/>
    <lineage>
        <taxon>Bacteria</taxon>
        <taxon>Pseudomonadati</taxon>
        <taxon>Bacteroidota</taxon>
        <taxon>Chitinophagia</taxon>
        <taxon>Chitinophagales</taxon>
        <taxon>Chitinophagaceae</taxon>
        <taxon>Chitinophaga</taxon>
    </lineage>
</organism>
<evidence type="ECO:0000313" key="2">
    <source>
        <dbReference type="EMBL" id="SDF73136.1"/>
    </source>
</evidence>
<dbReference type="Pfam" id="PF21751">
    <property type="entry name" value="DACNV"/>
    <property type="match status" value="1"/>
</dbReference>
<evidence type="ECO:0000259" key="1">
    <source>
        <dbReference type="Pfam" id="PF21751"/>
    </source>
</evidence>
<dbReference type="AlphaFoldDB" id="A0A1G7NGP4"/>
<gene>
    <name evidence="2" type="ORF">SAMN04488121_102797</name>
</gene>
<feature type="domain" description="Probable sensor" evidence="1">
    <location>
        <begin position="37"/>
        <end position="125"/>
    </location>
</feature>
<dbReference type="EMBL" id="FNBN01000002">
    <property type="protein sequence ID" value="SDF73136.1"/>
    <property type="molecule type" value="Genomic_DNA"/>
</dbReference>
<evidence type="ECO:0000313" key="3">
    <source>
        <dbReference type="Proteomes" id="UP000199045"/>
    </source>
</evidence>
<dbReference type="RefSeq" id="WP_176842232.1">
    <property type="nucleotide sequence ID" value="NZ_FNBN01000002.1"/>
</dbReference>
<reference evidence="2 3" key="1">
    <citation type="submission" date="2016-10" db="EMBL/GenBank/DDBJ databases">
        <authorList>
            <person name="de Groot N.N."/>
        </authorList>
    </citation>
    <scope>NUCLEOTIDE SEQUENCE [LARGE SCALE GENOMIC DNA]</scope>
    <source>
        <strain evidence="2 3">DSM 527</strain>
    </source>
</reference>
<protein>
    <recommendedName>
        <fullName evidence="1">Probable sensor domain-containing protein</fullName>
    </recommendedName>
</protein>
<name>A0A1G7NGP4_CHIFI</name>
<dbReference type="STRING" id="104663.SAMN04488121_102797"/>
<proteinExistence type="predicted"/>